<comment type="caution">
    <text evidence="8">The sequence shown here is derived from an EMBL/GenBank/DDBJ whole genome shotgun (WGS) entry which is preliminary data.</text>
</comment>
<dbReference type="InterPro" id="IPR050951">
    <property type="entry name" value="Retrovirus_Pol_polyprotein"/>
</dbReference>
<dbReference type="GO" id="GO:0004519">
    <property type="term" value="F:endonuclease activity"/>
    <property type="evidence" value="ECO:0007669"/>
    <property type="project" value="UniProtKB-KW"/>
</dbReference>
<reference evidence="8" key="2">
    <citation type="submission" date="2023-06" db="EMBL/GenBank/DDBJ databases">
        <authorList>
            <person name="Swenson N.G."/>
            <person name="Wegrzyn J.L."/>
            <person name="Mcevoy S.L."/>
        </authorList>
    </citation>
    <scope>NUCLEOTIDE SEQUENCE</scope>
    <source>
        <strain evidence="8">NS2018</strain>
        <tissue evidence="8">Leaf</tissue>
    </source>
</reference>
<keyword evidence="4" id="KW-0255">Endonuclease</keyword>
<proteinExistence type="predicted"/>
<keyword evidence="9" id="KW-1185">Reference proteome</keyword>
<keyword evidence="1" id="KW-0808">Transferase</keyword>
<evidence type="ECO:0000256" key="5">
    <source>
        <dbReference type="ARBA" id="ARBA00022801"/>
    </source>
</evidence>
<name>A0AA39SDP9_ACESA</name>
<evidence type="ECO:0000256" key="1">
    <source>
        <dbReference type="ARBA" id="ARBA00022679"/>
    </source>
</evidence>
<accession>A0AA39SDP9</accession>
<keyword evidence="3" id="KW-0540">Nuclease</keyword>
<evidence type="ECO:0000313" key="9">
    <source>
        <dbReference type="Proteomes" id="UP001168877"/>
    </source>
</evidence>
<dbReference type="Proteomes" id="UP001168877">
    <property type="component" value="Unassembled WGS sequence"/>
</dbReference>
<dbReference type="GO" id="GO:0016787">
    <property type="term" value="F:hydrolase activity"/>
    <property type="evidence" value="ECO:0007669"/>
    <property type="project" value="UniProtKB-KW"/>
</dbReference>
<keyword evidence="6" id="KW-0695">RNA-directed DNA polymerase</keyword>
<dbReference type="Pfam" id="PF17917">
    <property type="entry name" value="RT_RNaseH"/>
    <property type="match status" value="1"/>
</dbReference>
<evidence type="ECO:0000256" key="6">
    <source>
        <dbReference type="ARBA" id="ARBA00022918"/>
    </source>
</evidence>
<dbReference type="InterPro" id="IPR043502">
    <property type="entry name" value="DNA/RNA_pol_sf"/>
</dbReference>
<keyword evidence="5" id="KW-0378">Hydrolase</keyword>
<gene>
    <name evidence="8" type="ORF">LWI29_015339</name>
</gene>
<evidence type="ECO:0000256" key="4">
    <source>
        <dbReference type="ARBA" id="ARBA00022759"/>
    </source>
</evidence>
<dbReference type="SUPFAM" id="SSF56672">
    <property type="entry name" value="DNA/RNA polymerases"/>
    <property type="match status" value="1"/>
</dbReference>
<feature type="domain" description="Reverse transcriptase RNase H-like" evidence="7">
    <location>
        <begin position="9"/>
        <end position="83"/>
    </location>
</feature>
<sequence>MQAESLFLSVESDASGISIGAILSQHNCPIAYFSEALKGSALVLSTYEKEMLVIIKAIRKWQPYLLGKPFAVRTDHKSFKYLLE</sequence>
<dbReference type="AlphaFoldDB" id="A0AA39SDP9"/>
<evidence type="ECO:0000256" key="3">
    <source>
        <dbReference type="ARBA" id="ARBA00022722"/>
    </source>
</evidence>
<dbReference type="PANTHER" id="PTHR37984:SF5">
    <property type="entry name" value="PROTEIN NYNRIN-LIKE"/>
    <property type="match status" value="1"/>
</dbReference>
<evidence type="ECO:0000259" key="7">
    <source>
        <dbReference type="Pfam" id="PF17917"/>
    </source>
</evidence>
<dbReference type="InterPro" id="IPR041373">
    <property type="entry name" value="RT_RNaseH"/>
</dbReference>
<organism evidence="8 9">
    <name type="scientific">Acer saccharum</name>
    <name type="common">Sugar maple</name>
    <dbReference type="NCBI Taxonomy" id="4024"/>
    <lineage>
        <taxon>Eukaryota</taxon>
        <taxon>Viridiplantae</taxon>
        <taxon>Streptophyta</taxon>
        <taxon>Embryophyta</taxon>
        <taxon>Tracheophyta</taxon>
        <taxon>Spermatophyta</taxon>
        <taxon>Magnoliopsida</taxon>
        <taxon>eudicotyledons</taxon>
        <taxon>Gunneridae</taxon>
        <taxon>Pentapetalae</taxon>
        <taxon>rosids</taxon>
        <taxon>malvids</taxon>
        <taxon>Sapindales</taxon>
        <taxon>Sapindaceae</taxon>
        <taxon>Hippocastanoideae</taxon>
        <taxon>Acereae</taxon>
        <taxon>Acer</taxon>
    </lineage>
</organism>
<reference evidence="8" key="1">
    <citation type="journal article" date="2022" name="Plant J.">
        <title>Strategies of tolerance reflected in two North American maple genomes.</title>
        <authorList>
            <person name="McEvoy S.L."/>
            <person name="Sezen U.U."/>
            <person name="Trouern-Trend A."/>
            <person name="McMahon S.M."/>
            <person name="Schaberg P.G."/>
            <person name="Yang J."/>
            <person name="Wegrzyn J.L."/>
            <person name="Swenson N.G."/>
        </authorList>
    </citation>
    <scope>NUCLEOTIDE SEQUENCE</scope>
    <source>
        <strain evidence="8">NS2018</strain>
    </source>
</reference>
<evidence type="ECO:0000313" key="8">
    <source>
        <dbReference type="EMBL" id="KAK0592222.1"/>
    </source>
</evidence>
<keyword evidence="2" id="KW-0548">Nucleotidyltransferase</keyword>
<dbReference type="CDD" id="cd09274">
    <property type="entry name" value="RNase_HI_RT_Ty3"/>
    <property type="match status" value="1"/>
</dbReference>
<protein>
    <recommendedName>
        <fullName evidence="7">Reverse transcriptase RNase H-like domain-containing protein</fullName>
    </recommendedName>
</protein>
<dbReference type="PANTHER" id="PTHR37984">
    <property type="entry name" value="PROTEIN CBG26694"/>
    <property type="match status" value="1"/>
</dbReference>
<dbReference type="EMBL" id="JAUESC010000380">
    <property type="protein sequence ID" value="KAK0592222.1"/>
    <property type="molecule type" value="Genomic_DNA"/>
</dbReference>
<evidence type="ECO:0000256" key="2">
    <source>
        <dbReference type="ARBA" id="ARBA00022695"/>
    </source>
</evidence>
<dbReference type="GO" id="GO:0003964">
    <property type="term" value="F:RNA-directed DNA polymerase activity"/>
    <property type="evidence" value="ECO:0007669"/>
    <property type="project" value="UniProtKB-KW"/>
</dbReference>